<dbReference type="InterPro" id="IPR044202">
    <property type="entry name" value="LETM1/MDM38-like"/>
</dbReference>
<dbReference type="eggNOG" id="KOG1043">
    <property type="taxonomic scope" value="Eukaryota"/>
</dbReference>
<evidence type="ECO:0000256" key="8">
    <source>
        <dbReference type="SAM" id="MobiDB-lite"/>
    </source>
</evidence>
<dbReference type="AlphaFoldDB" id="A0A0L0SSE7"/>
<dbReference type="PROSITE" id="PS51758">
    <property type="entry name" value="LETM1_RBD"/>
    <property type="match status" value="1"/>
</dbReference>
<evidence type="ECO:0000256" key="3">
    <source>
        <dbReference type="ARBA" id="ARBA00022792"/>
    </source>
</evidence>
<dbReference type="PANTHER" id="PTHR14009:SF1">
    <property type="entry name" value="MITOCHONDRIAL PROTON_CALCIUM EXCHANGER PROTEIN"/>
    <property type="match status" value="1"/>
</dbReference>
<keyword evidence="2 9" id="KW-0812">Transmembrane</keyword>
<feature type="region of interest" description="Disordered" evidence="8">
    <location>
        <begin position="1"/>
        <end position="30"/>
    </location>
</feature>
<dbReference type="Pfam" id="PF07766">
    <property type="entry name" value="LETM1_RBD"/>
    <property type="match status" value="1"/>
</dbReference>
<dbReference type="EMBL" id="GG745347">
    <property type="protein sequence ID" value="KNE65437.1"/>
    <property type="molecule type" value="Genomic_DNA"/>
</dbReference>
<dbReference type="InterPro" id="IPR018247">
    <property type="entry name" value="EF_Hand_1_Ca_BS"/>
</dbReference>
<proteinExistence type="predicted"/>
<dbReference type="Gene3D" id="1.10.238.10">
    <property type="entry name" value="EF-hand"/>
    <property type="match status" value="1"/>
</dbReference>
<dbReference type="GO" id="GO:0030003">
    <property type="term" value="P:intracellular monoatomic cation homeostasis"/>
    <property type="evidence" value="ECO:0007669"/>
    <property type="project" value="TreeGrafter"/>
</dbReference>
<reference evidence="11 12" key="1">
    <citation type="submission" date="2009-11" db="EMBL/GenBank/DDBJ databases">
        <title>Annotation of Allomyces macrogynus ATCC 38327.</title>
        <authorList>
            <consortium name="The Broad Institute Genome Sequencing Platform"/>
            <person name="Russ C."/>
            <person name="Cuomo C."/>
            <person name="Burger G."/>
            <person name="Gray M.W."/>
            <person name="Holland P.W.H."/>
            <person name="King N."/>
            <person name="Lang F.B.F."/>
            <person name="Roger A.J."/>
            <person name="Ruiz-Trillo I."/>
            <person name="Young S.K."/>
            <person name="Zeng Q."/>
            <person name="Gargeya S."/>
            <person name="Fitzgerald M."/>
            <person name="Haas B."/>
            <person name="Abouelleil A."/>
            <person name="Alvarado L."/>
            <person name="Arachchi H.M."/>
            <person name="Berlin A."/>
            <person name="Chapman S.B."/>
            <person name="Gearin G."/>
            <person name="Goldberg J."/>
            <person name="Griggs A."/>
            <person name="Gujja S."/>
            <person name="Hansen M."/>
            <person name="Heiman D."/>
            <person name="Howarth C."/>
            <person name="Larimer J."/>
            <person name="Lui A."/>
            <person name="MacDonald P.J.P."/>
            <person name="McCowen C."/>
            <person name="Montmayeur A."/>
            <person name="Murphy C."/>
            <person name="Neiman D."/>
            <person name="Pearson M."/>
            <person name="Priest M."/>
            <person name="Roberts A."/>
            <person name="Saif S."/>
            <person name="Shea T."/>
            <person name="Sisk P."/>
            <person name="Stolte C."/>
            <person name="Sykes S."/>
            <person name="Wortman J."/>
            <person name="Nusbaum C."/>
            <person name="Birren B."/>
        </authorList>
    </citation>
    <scope>NUCLEOTIDE SEQUENCE [LARGE SCALE GENOMIC DNA]</scope>
    <source>
        <strain evidence="11 12">ATCC 38327</strain>
    </source>
</reference>
<keyword evidence="12" id="KW-1185">Reference proteome</keyword>
<evidence type="ECO:0000256" key="4">
    <source>
        <dbReference type="ARBA" id="ARBA00022989"/>
    </source>
</evidence>
<evidence type="ECO:0000256" key="7">
    <source>
        <dbReference type="PROSITE-ProRule" id="PRU01094"/>
    </source>
</evidence>
<feature type="transmembrane region" description="Helical" evidence="9">
    <location>
        <begin position="158"/>
        <end position="181"/>
    </location>
</feature>
<dbReference type="InterPro" id="IPR033122">
    <property type="entry name" value="LETM1-like_RBD"/>
</dbReference>
<evidence type="ECO:0000256" key="6">
    <source>
        <dbReference type="ARBA" id="ARBA00023136"/>
    </source>
</evidence>
<feature type="domain" description="Letm1 RBD" evidence="10">
    <location>
        <begin position="204"/>
        <end position="404"/>
    </location>
</feature>
<protein>
    <recommendedName>
        <fullName evidence="10">Letm1 RBD domain-containing protein</fullName>
    </recommendedName>
</protein>
<dbReference type="Proteomes" id="UP000054350">
    <property type="component" value="Unassembled WGS sequence"/>
</dbReference>
<gene>
    <name evidence="11" type="ORF">AMAG_11065</name>
</gene>
<name>A0A0L0SSE7_ALLM3</name>
<dbReference type="OrthoDB" id="275278at2759"/>
<reference evidence="12" key="2">
    <citation type="submission" date="2009-11" db="EMBL/GenBank/DDBJ databases">
        <title>The Genome Sequence of Allomyces macrogynus strain ATCC 38327.</title>
        <authorList>
            <consortium name="The Broad Institute Genome Sequencing Platform"/>
            <person name="Russ C."/>
            <person name="Cuomo C."/>
            <person name="Shea T."/>
            <person name="Young S.K."/>
            <person name="Zeng Q."/>
            <person name="Koehrsen M."/>
            <person name="Haas B."/>
            <person name="Borodovsky M."/>
            <person name="Guigo R."/>
            <person name="Alvarado L."/>
            <person name="Berlin A."/>
            <person name="Borenstein D."/>
            <person name="Chen Z."/>
            <person name="Engels R."/>
            <person name="Freedman E."/>
            <person name="Gellesch M."/>
            <person name="Goldberg J."/>
            <person name="Griggs A."/>
            <person name="Gujja S."/>
            <person name="Heiman D."/>
            <person name="Hepburn T."/>
            <person name="Howarth C."/>
            <person name="Jen D."/>
            <person name="Larson L."/>
            <person name="Lewis B."/>
            <person name="Mehta T."/>
            <person name="Park D."/>
            <person name="Pearson M."/>
            <person name="Roberts A."/>
            <person name="Saif S."/>
            <person name="Shenoy N."/>
            <person name="Sisk P."/>
            <person name="Stolte C."/>
            <person name="Sykes S."/>
            <person name="Walk T."/>
            <person name="White J."/>
            <person name="Yandava C."/>
            <person name="Burger G."/>
            <person name="Gray M.W."/>
            <person name="Holland P.W.H."/>
            <person name="King N."/>
            <person name="Lang F.B.F."/>
            <person name="Roger A.J."/>
            <person name="Ruiz-Trillo I."/>
            <person name="Lander E."/>
            <person name="Nusbaum C."/>
        </authorList>
    </citation>
    <scope>NUCLEOTIDE SEQUENCE [LARGE SCALE GENOMIC DNA]</scope>
    <source>
        <strain evidence="12">ATCC 38327</strain>
    </source>
</reference>
<accession>A0A0L0SSE7</accession>
<keyword evidence="5 7" id="KW-0496">Mitochondrion</keyword>
<keyword evidence="6 9" id="KW-0472">Membrane</keyword>
<keyword evidence="3" id="KW-0999">Mitochondrion inner membrane</keyword>
<evidence type="ECO:0000313" key="11">
    <source>
        <dbReference type="EMBL" id="KNE65437.1"/>
    </source>
</evidence>
<dbReference type="PROSITE" id="PS00018">
    <property type="entry name" value="EF_HAND_1"/>
    <property type="match status" value="1"/>
</dbReference>
<evidence type="ECO:0000256" key="1">
    <source>
        <dbReference type="ARBA" id="ARBA00004434"/>
    </source>
</evidence>
<evidence type="ECO:0000256" key="5">
    <source>
        <dbReference type="ARBA" id="ARBA00023128"/>
    </source>
</evidence>
<sequence>MEEDGSDPCCATYGPARSPGSTCRGADEKISSDTSPQVLAARGGFATDRVAVRLATLAGRFEHRGLVHEVELHIGAFPAVEQLDTARGGPSPSRKPLLRRLREDTWPHICAELAHYKTGTQLFAYEAKVSSRYLAKLVRGHALSRREYRQLRRTVSDLFRLVPFLIILVIPFAELTLPVLLRVFPTMLPSTFEKSGDYEERKRRLLQVRLGLAQFLQETVAEMAVDNAGNNKHAVAAFTDFFKDLRSTGRAPDTAALLAVARQFEDELTLENLSRPQLVSMCRYMALRAVGTDAWLRYQLRAHMRHLHTDDQMIYFEGVDALTIPELQRACAERGIKHLGVSPARLRFDLQQWLDLHLVHHVPSTLLLLSRAFMLTDRAMPPPGESSLATAADALQATLQALPEGVISEAQVQLADRSKSYKERLDALRHQEDVIAEELAKERVVLEAARRHKERLAADAAAAAASAAAALTAAAAAAAAVPLSDTDRASTTVTVPTRDGAEGQLTLEQIKDLSEAVKRLMSSSSSSPTTTGVSAERRALEHLMETRAADLMQYDMDESAKRALAAAAEAAGAAGGAAVAVATAEQNVADAEARRQAAASATAAADAAVSAATAAGVEPDHVMDTAAARLEAQVDRLLAKISRELDAYDSRVGARFGHKDVRGQIAVVDLERALRTIRNRTIEDEEVQAIVARLDRDRDGMVALSELAALERAAACEARGGEELAVEQRVENAARIIMSLCQYP</sequence>
<keyword evidence="4 9" id="KW-1133">Transmembrane helix</keyword>
<evidence type="ECO:0000256" key="9">
    <source>
        <dbReference type="SAM" id="Phobius"/>
    </source>
</evidence>
<organism evidence="11 12">
    <name type="scientific">Allomyces macrogynus (strain ATCC 38327)</name>
    <name type="common">Allomyces javanicus var. macrogynus</name>
    <dbReference type="NCBI Taxonomy" id="578462"/>
    <lineage>
        <taxon>Eukaryota</taxon>
        <taxon>Fungi</taxon>
        <taxon>Fungi incertae sedis</taxon>
        <taxon>Blastocladiomycota</taxon>
        <taxon>Blastocladiomycetes</taxon>
        <taxon>Blastocladiales</taxon>
        <taxon>Blastocladiaceae</taxon>
        <taxon>Allomyces</taxon>
    </lineage>
</organism>
<evidence type="ECO:0000256" key="2">
    <source>
        <dbReference type="ARBA" id="ARBA00022692"/>
    </source>
</evidence>
<dbReference type="VEuPathDB" id="FungiDB:AMAG_11065"/>
<dbReference type="STRING" id="578462.A0A0L0SSE7"/>
<dbReference type="GO" id="GO:0005743">
    <property type="term" value="C:mitochondrial inner membrane"/>
    <property type="evidence" value="ECO:0007669"/>
    <property type="project" value="UniProtKB-SubCell"/>
</dbReference>
<evidence type="ECO:0000259" key="10">
    <source>
        <dbReference type="PROSITE" id="PS51758"/>
    </source>
</evidence>
<dbReference type="GO" id="GO:0043022">
    <property type="term" value="F:ribosome binding"/>
    <property type="evidence" value="ECO:0007669"/>
    <property type="project" value="InterPro"/>
</dbReference>
<comment type="subcellular location">
    <subcellularLocation>
        <location evidence="1">Mitochondrion inner membrane</location>
        <topology evidence="1">Single-pass membrane protein</topology>
    </subcellularLocation>
</comment>
<dbReference type="PANTHER" id="PTHR14009">
    <property type="entry name" value="LEUCINE ZIPPER-EF-HAND CONTAINING TRANSMEMBRANE PROTEIN"/>
    <property type="match status" value="1"/>
</dbReference>
<evidence type="ECO:0000313" key="12">
    <source>
        <dbReference type="Proteomes" id="UP000054350"/>
    </source>
</evidence>